<evidence type="ECO:0000313" key="3">
    <source>
        <dbReference type="Proteomes" id="UP000184225"/>
    </source>
</evidence>
<dbReference type="InterPro" id="IPR002347">
    <property type="entry name" value="SDR_fam"/>
</dbReference>
<dbReference type="RefSeq" id="WP_073148813.1">
    <property type="nucleotide sequence ID" value="NZ_FQYY01000003.1"/>
</dbReference>
<dbReference type="InterPro" id="IPR036291">
    <property type="entry name" value="NAD(P)-bd_dom_sf"/>
</dbReference>
<proteinExistence type="predicted"/>
<dbReference type="PANTHER" id="PTHR43157">
    <property type="entry name" value="PHOSPHATIDYLINOSITOL-GLYCAN BIOSYNTHESIS CLASS F PROTEIN-RELATED"/>
    <property type="match status" value="1"/>
</dbReference>
<dbReference type="OrthoDB" id="597510at2"/>
<reference evidence="2 3" key="1">
    <citation type="submission" date="2016-11" db="EMBL/GenBank/DDBJ databases">
        <authorList>
            <person name="Jaros S."/>
            <person name="Januszkiewicz K."/>
            <person name="Wedrychowicz H."/>
        </authorList>
    </citation>
    <scope>NUCLEOTIDE SEQUENCE [LARGE SCALE GENOMIC DNA]</scope>
    <source>
        <strain evidence="2 3">DSM 21425</strain>
    </source>
</reference>
<dbReference type="Proteomes" id="UP000184225">
    <property type="component" value="Unassembled WGS sequence"/>
</dbReference>
<dbReference type="GO" id="GO:0016491">
    <property type="term" value="F:oxidoreductase activity"/>
    <property type="evidence" value="ECO:0007669"/>
    <property type="project" value="UniProtKB-KW"/>
</dbReference>
<dbReference type="STRING" id="579105.SAMN04488096_10326"/>
<dbReference type="Pfam" id="PF00106">
    <property type="entry name" value="adh_short"/>
    <property type="match status" value="1"/>
</dbReference>
<dbReference type="AlphaFoldDB" id="A0A1M6CJF5"/>
<gene>
    <name evidence="2" type="ORF">SAMN04488096_10326</name>
</gene>
<dbReference type="PANTHER" id="PTHR43157:SF31">
    <property type="entry name" value="PHOSPHATIDYLINOSITOL-GLYCAN BIOSYNTHESIS CLASS F PROTEIN"/>
    <property type="match status" value="1"/>
</dbReference>
<dbReference type="Gene3D" id="3.40.50.720">
    <property type="entry name" value="NAD(P)-binding Rossmann-like Domain"/>
    <property type="match status" value="1"/>
</dbReference>
<keyword evidence="3" id="KW-1185">Reference proteome</keyword>
<evidence type="ECO:0000256" key="1">
    <source>
        <dbReference type="ARBA" id="ARBA00023002"/>
    </source>
</evidence>
<dbReference type="EMBL" id="FQYY01000003">
    <property type="protein sequence ID" value="SHI61162.1"/>
    <property type="molecule type" value="Genomic_DNA"/>
</dbReference>
<dbReference type="PRINTS" id="PR00081">
    <property type="entry name" value="GDHRDH"/>
</dbReference>
<accession>A0A1M6CJF5</accession>
<organism evidence="2 3">
    <name type="scientific">Mesonia phycicola</name>
    <dbReference type="NCBI Taxonomy" id="579105"/>
    <lineage>
        <taxon>Bacteria</taxon>
        <taxon>Pseudomonadati</taxon>
        <taxon>Bacteroidota</taxon>
        <taxon>Flavobacteriia</taxon>
        <taxon>Flavobacteriales</taxon>
        <taxon>Flavobacteriaceae</taxon>
        <taxon>Mesonia</taxon>
    </lineage>
</organism>
<name>A0A1M6CJF5_9FLAO</name>
<sequence>MKANQFGKEGWTPNRIKDLKGKTFVITGTTSGTGFEAAKILLSKGAKVVILNRNPKKAEDTIKTLKQELGNHIDVLAIKMDLAIQASIKKATEEVLKTVSQIDALICNAAIAQVPKQTLTEDGWESQMGTNYYGNFTLQALLFPLIEKSKGRIVTVGSLGYDMGIKTIKFDDLNWDKDYTPNNAYSQSKLAQIMSIYELQDRLKLAGKTEVKAYACHPGSSRTNLINTSGSFIMKFIFNLMKLSPLTQSAEKGAYPQLMCATEPNLDQKEFYGPTGRNFWTGPVGAHKLEPHAKDKMVAKRLWRLSEKETGVKWNI</sequence>
<keyword evidence="1" id="KW-0560">Oxidoreductase</keyword>
<protein>
    <submittedName>
        <fullName evidence="2">NAD(P)-dependent dehydrogenase, short-chain alcohol dehydrogenase family</fullName>
    </submittedName>
</protein>
<dbReference type="CDD" id="cd05327">
    <property type="entry name" value="retinol-DH_like_SDR_c_like"/>
    <property type="match status" value="1"/>
</dbReference>
<dbReference type="SUPFAM" id="SSF51735">
    <property type="entry name" value="NAD(P)-binding Rossmann-fold domains"/>
    <property type="match status" value="1"/>
</dbReference>
<evidence type="ECO:0000313" key="2">
    <source>
        <dbReference type="EMBL" id="SHI61162.1"/>
    </source>
</evidence>